<proteinExistence type="predicted"/>
<dbReference type="EMBL" id="CAJNOQ010001368">
    <property type="protein sequence ID" value="CAF0889848.1"/>
    <property type="molecule type" value="Genomic_DNA"/>
</dbReference>
<evidence type="ECO:0000313" key="4">
    <source>
        <dbReference type="EMBL" id="CAF3674368.1"/>
    </source>
</evidence>
<evidence type="ECO:0000313" key="3">
    <source>
        <dbReference type="EMBL" id="CAF3564103.1"/>
    </source>
</evidence>
<dbReference type="EMBL" id="CAJOBC010001368">
    <property type="protein sequence ID" value="CAF3674368.1"/>
    <property type="molecule type" value="Genomic_DNA"/>
</dbReference>
<dbReference type="Proteomes" id="UP000677228">
    <property type="component" value="Unassembled WGS sequence"/>
</dbReference>
<dbReference type="Proteomes" id="UP000663829">
    <property type="component" value="Unassembled WGS sequence"/>
</dbReference>
<gene>
    <name evidence="2" type="ORF">GPM918_LOCUS8062</name>
    <name evidence="1" type="ORF">OVA965_LOCUS3678</name>
    <name evidence="4" type="ORF">SRO942_LOCUS8062</name>
    <name evidence="3" type="ORF">TMI583_LOCUS3676</name>
</gene>
<evidence type="ECO:0000313" key="5">
    <source>
        <dbReference type="Proteomes" id="UP000663829"/>
    </source>
</evidence>
<dbReference type="AlphaFoldDB" id="A0A813YW68"/>
<dbReference type="EMBL" id="CAJOBA010000904">
    <property type="protein sequence ID" value="CAF3564103.1"/>
    <property type="molecule type" value="Genomic_DNA"/>
</dbReference>
<dbReference type="EMBL" id="CAJNOK010000904">
    <property type="protein sequence ID" value="CAF0782312.1"/>
    <property type="molecule type" value="Genomic_DNA"/>
</dbReference>
<sequence length="120" mass="14273">MSKAQAPIQQHHVKGCIKLYKEDYTVKHCMKRLFSLPLLPLDTINEVFTDTLDMFPTDRRLQKFCDYICSTYIDNGCRYLRQFWNLNIPCHPNIYRWIESIADEDGAVTYHYMDEISQSN</sequence>
<name>A0A813YW68_9BILA</name>
<evidence type="ECO:0000313" key="1">
    <source>
        <dbReference type="EMBL" id="CAF0782312.1"/>
    </source>
</evidence>
<protein>
    <submittedName>
        <fullName evidence="2">Uncharacterized protein</fullName>
    </submittedName>
</protein>
<comment type="caution">
    <text evidence="2">The sequence shown here is derived from an EMBL/GenBank/DDBJ whole genome shotgun (WGS) entry which is preliminary data.</text>
</comment>
<keyword evidence="5" id="KW-1185">Reference proteome</keyword>
<dbReference type="Proteomes" id="UP000681722">
    <property type="component" value="Unassembled WGS sequence"/>
</dbReference>
<evidence type="ECO:0000313" key="2">
    <source>
        <dbReference type="EMBL" id="CAF0889848.1"/>
    </source>
</evidence>
<reference evidence="2" key="1">
    <citation type="submission" date="2021-02" db="EMBL/GenBank/DDBJ databases">
        <authorList>
            <person name="Nowell W R."/>
        </authorList>
    </citation>
    <scope>NUCLEOTIDE SEQUENCE</scope>
</reference>
<dbReference type="Proteomes" id="UP000682733">
    <property type="component" value="Unassembled WGS sequence"/>
</dbReference>
<organism evidence="2 5">
    <name type="scientific">Didymodactylos carnosus</name>
    <dbReference type="NCBI Taxonomy" id="1234261"/>
    <lineage>
        <taxon>Eukaryota</taxon>
        <taxon>Metazoa</taxon>
        <taxon>Spiralia</taxon>
        <taxon>Gnathifera</taxon>
        <taxon>Rotifera</taxon>
        <taxon>Eurotatoria</taxon>
        <taxon>Bdelloidea</taxon>
        <taxon>Philodinida</taxon>
        <taxon>Philodinidae</taxon>
        <taxon>Didymodactylos</taxon>
    </lineage>
</organism>
<dbReference type="OrthoDB" id="6608722at2759"/>
<accession>A0A813YW68</accession>